<dbReference type="InterPro" id="IPR053176">
    <property type="entry name" value="T6SS_TssE1-like"/>
</dbReference>
<name>A0A517ZFI7_9PLAN</name>
<dbReference type="SUPFAM" id="SSF160719">
    <property type="entry name" value="gpW/gp25-like"/>
    <property type="match status" value="1"/>
</dbReference>
<accession>A0A517ZFI7</accession>
<keyword evidence="4" id="KW-1185">Reference proteome</keyword>
<dbReference type="Proteomes" id="UP000320496">
    <property type="component" value="Chromosome"/>
</dbReference>
<evidence type="ECO:0000313" key="4">
    <source>
        <dbReference type="Proteomes" id="UP000320496"/>
    </source>
</evidence>
<evidence type="ECO:0000256" key="1">
    <source>
        <dbReference type="SAM" id="MobiDB-lite"/>
    </source>
</evidence>
<proteinExistence type="predicted"/>
<dbReference type="InterPro" id="IPR017737">
    <property type="entry name" value="TssE1-like"/>
</dbReference>
<dbReference type="EMBL" id="CP036275">
    <property type="protein sequence ID" value="QDU41247.1"/>
    <property type="molecule type" value="Genomic_DNA"/>
</dbReference>
<evidence type="ECO:0000313" key="3">
    <source>
        <dbReference type="EMBL" id="QDU41247.1"/>
    </source>
</evidence>
<dbReference type="NCBIfam" id="TIGR03357">
    <property type="entry name" value="VI_zyme"/>
    <property type="match status" value="1"/>
</dbReference>
<sequence>MATTESGPKLSLLDRLIDENPDSDLDPPAGGEELRRRVRESVQRDIDSLLNTRSWLGTWPRDLKHIRSSIINYGLPDTSHIAVGNEDVQRVFSETVKMAIQIFEPRLVYTHVMMIAGPDSRSAKLVINAQLRGDQEPVFFGRRVADSKLTDLTRERR</sequence>
<dbReference type="RefSeq" id="WP_197443899.1">
    <property type="nucleotide sequence ID" value="NZ_CP036275.1"/>
</dbReference>
<organism evidence="3 4">
    <name type="scientific">Maioricimonas rarisocia</name>
    <dbReference type="NCBI Taxonomy" id="2528026"/>
    <lineage>
        <taxon>Bacteria</taxon>
        <taxon>Pseudomonadati</taxon>
        <taxon>Planctomycetota</taxon>
        <taxon>Planctomycetia</taxon>
        <taxon>Planctomycetales</taxon>
        <taxon>Planctomycetaceae</taxon>
        <taxon>Maioricimonas</taxon>
    </lineage>
</organism>
<dbReference type="AlphaFoldDB" id="A0A517ZFI7"/>
<dbReference type="PANTHER" id="PTHR38595">
    <property type="entry name" value="CYTOPLASMIC PROTEIN-RELATED"/>
    <property type="match status" value="1"/>
</dbReference>
<dbReference type="InterPro" id="IPR007048">
    <property type="entry name" value="IraD/Gp25-like"/>
</dbReference>
<protein>
    <submittedName>
        <fullName evidence="3">Gene 25-like lysozyme</fullName>
    </submittedName>
</protein>
<evidence type="ECO:0000259" key="2">
    <source>
        <dbReference type="Pfam" id="PF04965"/>
    </source>
</evidence>
<feature type="region of interest" description="Disordered" evidence="1">
    <location>
        <begin position="1"/>
        <end position="36"/>
    </location>
</feature>
<dbReference type="KEGG" id="mri:Mal4_56120"/>
<gene>
    <name evidence="3" type="ORF">Mal4_56120</name>
</gene>
<feature type="domain" description="IraD/Gp25-like" evidence="2">
    <location>
        <begin position="37"/>
        <end position="134"/>
    </location>
</feature>
<dbReference type="Pfam" id="PF04965">
    <property type="entry name" value="GPW_gp25"/>
    <property type="match status" value="1"/>
</dbReference>
<reference evidence="3 4" key="1">
    <citation type="submission" date="2019-02" db="EMBL/GenBank/DDBJ databases">
        <title>Deep-cultivation of Planctomycetes and their phenomic and genomic characterization uncovers novel biology.</title>
        <authorList>
            <person name="Wiegand S."/>
            <person name="Jogler M."/>
            <person name="Boedeker C."/>
            <person name="Pinto D."/>
            <person name="Vollmers J."/>
            <person name="Rivas-Marin E."/>
            <person name="Kohn T."/>
            <person name="Peeters S.H."/>
            <person name="Heuer A."/>
            <person name="Rast P."/>
            <person name="Oberbeckmann S."/>
            <person name="Bunk B."/>
            <person name="Jeske O."/>
            <person name="Meyerdierks A."/>
            <person name="Storesund J.E."/>
            <person name="Kallscheuer N."/>
            <person name="Luecker S."/>
            <person name="Lage O.M."/>
            <person name="Pohl T."/>
            <person name="Merkel B.J."/>
            <person name="Hornburger P."/>
            <person name="Mueller R.-W."/>
            <person name="Bruemmer F."/>
            <person name="Labrenz M."/>
            <person name="Spormann A.M."/>
            <person name="Op den Camp H."/>
            <person name="Overmann J."/>
            <person name="Amann R."/>
            <person name="Jetten M.S.M."/>
            <person name="Mascher T."/>
            <person name="Medema M.H."/>
            <person name="Devos D.P."/>
            <person name="Kaster A.-K."/>
            <person name="Ovreas L."/>
            <person name="Rohde M."/>
            <person name="Galperin M.Y."/>
            <person name="Jogler C."/>
        </authorList>
    </citation>
    <scope>NUCLEOTIDE SEQUENCE [LARGE SCALE GENOMIC DNA]</scope>
    <source>
        <strain evidence="3 4">Mal4</strain>
    </source>
</reference>
<dbReference type="PANTHER" id="PTHR38595:SF2">
    <property type="entry name" value="TYPE VI SECRETION SYSTEM BASEPLATE SUBUNIT TSSE"/>
    <property type="match status" value="1"/>
</dbReference>